<comment type="caution">
    <text evidence="2">The sequence shown here is derived from an EMBL/GenBank/DDBJ whole genome shotgun (WGS) entry which is preliminary data.</text>
</comment>
<dbReference type="Pfam" id="PF13181">
    <property type="entry name" value="TPR_8"/>
    <property type="match status" value="2"/>
</dbReference>
<keyword evidence="1" id="KW-0802">TPR repeat</keyword>
<name>A0ABT8YY78_9SPIR</name>
<dbReference type="InterPro" id="IPR019734">
    <property type="entry name" value="TPR_rpt"/>
</dbReference>
<dbReference type="PANTHER" id="PTHR12558">
    <property type="entry name" value="CELL DIVISION CYCLE 16,23,27"/>
    <property type="match status" value="1"/>
</dbReference>
<dbReference type="Proteomes" id="UP001175147">
    <property type="component" value="Unassembled WGS sequence"/>
</dbReference>
<proteinExistence type="predicted"/>
<dbReference type="Pfam" id="PF12895">
    <property type="entry name" value="ANAPC3"/>
    <property type="match status" value="1"/>
</dbReference>
<dbReference type="EMBL" id="JAUPBM010000029">
    <property type="protein sequence ID" value="MDO7019880.1"/>
    <property type="molecule type" value="Genomic_DNA"/>
</dbReference>
<organism evidence="2 3">
    <name type="scientific">Brachyspira innocens</name>
    <dbReference type="NCBI Taxonomy" id="13264"/>
    <lineage>
        <taxon>Bacteria</taxon>
        <taxon>Pseudomonadati</taxon>
        <taxon>Spirochaetota</taxon>
        <taxon>Spirochaetia</taxon>
        <taxon>Brachyspirales</taxon>
        <taxon>Brachyspiraceae</taxon>
        <taxon>Brachyspira</taxon>
    </lineage>
</organism>
<dbReference type="Gene3D" id="1.25.40.10">
    <property type="entry name" value="Tetratricopeptide repeat domain"/>
    <property type="match status" value="3"/>
</dbReference>
<sequence>MEKEFYIKKAEELYKNKDYQNLFDIYKKLIEIEKNAKYYFRAGFALYMLAEYKAAIKYFEKAFDTALENKNNIHYYYFFYLGASYNNINEYEKAIKYLNLSLELSPYNHNIHRWLASSYYSLCEYKKALKYYTNVLNIEGNTAENLKWIGICHYRLHNYDEAIEYLEKSAQYSESNKKDYHTALCLGVSYYKMDKYKKAMENLLEAKEIDDDNDIIYYYMGLCSFAVKDYINAIENFDKQLDMLKSNNIYTICYLSICYYKLKDYKKAFKTHKKSKRASKIYRTKIFFQQMSIKNKFINFLFNFFQPSIVYGTQSG</sequence>
<feature type="repeat" description="TPR" evidence="1">
    <location>
        <begin position="75"/>
        <end position="108"/>
    </location>
</feature>
<accession>A0ABT8YY78</accession>
<feature type="repeat" description="TPR" evidence="1">
    <location>
        <begin position="143"/>
        <end position="176"/>
    </location>
</feature>
<keyword evidence="3" id="KW-1185">Reference proteome</keyword>
<dbReference type="SUPFAM" id="SSF48452">
    <property type="entry name" value="TPR-like"/>
    <property type="match status" value="2"/>
</dbReference>
<evidence type="ECO:0000256" key="1">
    <source>
        <dbReference type="PROSITE-ProRule" id="PRU00339"/>
    </source>
</evidence>
<reference evidence="2" key="1">
    <citation type="submission" date="2023-07" db="EMBL/GenBank/DDBJ databases">
        <title>Mucosal microbiota of week-old chicken and adult hens.</title>
        <authorList>
            <person name="Volf J."/>
            <person name="Karasova D."/>
            <person name="Crhanova M."/>
            <person name="Faldynova M."/>
            <person name="Prikrylova H."/>
            <person name="Zeman M."/>
            <person name="Babak V."/>
            <person name="Rajova J."/>
            <person name="Rychlik I."/>
        </authorList>
    </citation>
    <scope>NUCLEOTIDE SEQUENCE</scope>
    <source>
        <strain evidence="2">ET902</strain>
    </source>
</reference>
<dbReference type="PANTHER" id="PTHR12558:SF44">
    <property type="entry name" value="TETRATRICOPEPTIDE REPEAT-CONTAINING PROTEIN"/>
    <property type="match status" value="1"/>
</dbReference>
<dbReference type="PROSITE" id="PS50005">
    <property type="entry name" value="TPR"/>
    <property type="match status" value="4"/>
</dbReference>
<feature type="repeat" description="TPR" evidence="1">
    <location>
        <begin position="36"/>
        <end position="69"/>
    </location>
</feature>
<evidence type="ECO:0000313" key="2">
    <source>
        <dbReference type="EMBL" id="MDO7019880.1"/>
    </source>
</evidence>
<gene>
    <name evidence="2" type="ORF">Q5M86_03720</name>
</gene>
<protein>
    <submittedName>
        <fullName evidence="2">Tetratricopeptide repeat protein</fullName>
    </submittedName>
</protein>
<evidence type="ECO:0000313" key="3">
    <source>
        <dbReference type="Proteomes" id="UP001175147"/>
    </source>
</evidence>
<dbReference type="RefSeq" id="WP_304385042.1">
    <property type="nucleotide sequence ID" value="NZ_JAUPBL010000029.1"/>
</dbReference>
<dbReference type="InterPro" id="IPR011990">
    <property type="entry name" value="TPR-like_helical_dom_sf"/>
</dbReference>
<feature type="repeat" description="TPR" evidence="1">
    <location>
        <begin position="180"/>
        <end position="213"/>
    </location>
</feature>
<dbReference type="SMART" id="SM00028">
    <property type="entry name" value="TPR"/>
    <property type="match status" value="7"/>
</dbReference>